<reference evidence="2" key="1">
    <citation type="journal article" date="2014" name="Front. Microbiol.">
        <title>High frequency of phylogenetically diverse reductive dehalogenase-homologous genes in deep subseafloor sedimentary metagenomes.</title>
        <authorList>
            <person name="Kawai M."/>
            <person name="Futagami T."/>
            <person name="Toyoda A."/>
            <person name="Takaki Y."/>
            <person name="Nishi S."/>
            <person name="Hori S."/>
            <person name="Arai W."/>
            <person name="Tsubouchi T."/>
            <person name="Morono Y."/>
            <person name="Uchiyama I."/>
            <person name="Ito T."/>
            <person name="Fujiyama A."/>
            <person name="Inagaki F."/>
            <person name="Takami H."/>
        </authorList>
    </citation>
    <scope>NUCLEOTIDE SEQUENCE</scope>
    <source>
        <strain evidence="2">Expedition CK06-06</strain>
    </source>
</reference>
<dbReference type="PANTHER" id="PTHR34512:SF30">
    <property type="entry name" value="OUTER MEMBRANE PROTEIN ASSEMBLY FACTOR BAMB"/>
    <property type="match status" value="1"/>
</dbReference>
<dbReference type="EMBL" id="BARS01037353">
    <property type="protein sequence ID" value="GAG25358.1"/>
    <property type="molecule type" value="Genomic_DNA"/>
</dbReference>
<sequence length="257" mass="27659">VKGATAKVVWSTRVGPVPKKKPPRNSADWIGGCPSAPPAVCDDLIFGSLTYPRTVFALDRKTGREVWRQEGVNGERGLSTDGKTVWAAEDRQGLWALDARTGKRIWHWGGSDKNHYNMFGTAENPPVVAHGLLLVWANRNFMAVHAKTGNEAWRAGDSMGGPGCGGPTAAGRHIYAVNVAGEGYNRPKGVKYGGGHYLYAIDPKTGKPVWKHHVGLGKSCGQPAIAYGRLYVPTSGGEVFCFEPVPADYKNEPQAPP</sequence>
<evidence type="ECO:0000259" key="1">
    <source>
        <dbReference type="Pfam" id="PF13360"/>
    </source>
</evidence>
<feature type="non-terminal residue" evidence="2">
    <location>
        <position position="257"/>
    </location>
</feature>
<protein>
    <recommendedName>
        <fullName evidence="1">Pyrrolo-quinoline quinone repeat domain-containing protein</fullName>
    </recommendedName>
</protein>
<dbReference type="SUPFAM" id="SSF50998">
    <property type="entry name" value="Quinoprotein alcohol dehydrogenase-like"/>
    <property type="match status" value="1"/>
</dbReference>
<feature type="domain" description="Pyrrolo-quinoline quinone repeat" evidence="1">
    <location>
        <begin position="143"/>
        <end position="240"/>
    </location>
</feature>
<dbReference type="InterPro" id="IPR011047">
    <property type="entry name" value="Quinoprotein_ADH-like_sf"/>
</dbReference>
<dbReference type="InterPro" id="IPR015943">
    <property type="entry name" value="WD40/YVTN_repeat-like_dom_sf"/>
</dbReference>
<proteinExistence type="predicted"/>
<feature type="non-terminal residue" evidence="2">
    <location>
        <position position="1"/>
    </location>
</feature>
<dbReference type="AlphaFoldDB" id="X0WLG5"/>
<dbReference type="InterPro" id="IPR002372">
    <property type="entry name" value="PQQ_rpt_dom"/>
</dbReference>
<organism evidence="2">
    <name type="scientific">marine sediment metagenome</name>
    <dbReference type="NCBI Taxonomy" id="412755"/>
    <lineage>
        <taxon>unclassified sequences</taxon>
        <taxon>metagenomes</taxon>
        <taxon>ecological metagenomes</taxon>
    </lineage>
</organism>
<feature type="domain" description="Pyrrolo-quinoline quinone repeat" evidence="1">
    <location>
        <begin position="7"/>
        <end position="107"/>
    </location>
</feature>
<evidence type="ECO:0000313" key="2">
    <source>
        <dbReference type="EMBL" id="GAG25358.1"/>
    </source>
</evidence>
<accession>X0WLG5</accession>
<dbReference type="SMART" id="SM00564">
    <property type="entry name" value="PQQ"/>
    <property type="match status" value="4"/>
</dbReference>
<comment type="caution">
    <text evidence="2">The sequence shown here is derived from an EMBL/GenBank/DDBJ whole genome shotgun (WGS) entry which is preliminary data.</text>
</comment>
<dbReference type="Pfam" id="PF13360">
    <property type="entry name" value="PQQ_2"/>
    <property type="match status" value="2"/>
</dbReference>
<name>X0WLG5_9ZZZZ</name>
<dbReference type="InterPro" id="IPR018391">
    <property type="entry name" value="PQQ_b-propeller_rpt"/>
</dbReference>
<gene>
    <name evidence="2" type="ORF">S01H1_57287</name>
</gene>
<dbReference type="PANTHER" id="PTHR34512">
    <property type="entry name" value="CELL SURFACE PROTEIN"/>
    <property type="match status" value="1"/>
</dbReference>
<dbReference type="Gene3D" id="2.130.10.10">
    <property type="entry name" value="YVTN repeat-like/Quinoprotein amine dehydrogenase"/>
    <property type="match status" value="1"/>
</dbReference>